<feature type="domain" description="Beta-hexosaminidase bacterial type N-terminal" evidence="9">
    <location>
        <begin position="32"/>
        <end position="161"/>
    </location>
</feature>
<dbReference type="OrthoDB" id="9763537at2"/>
<dbReference type="Gene3D" id="3.30.379.10">
    <property type="entry name" value="Chitobiase/beta-hexosaminidase domain 2-like"/>
    <property type="match status" value="1"/>
</dbReference>
<reference evidence="11" key="1">
    <citation type="submission" date="2017-09" db="EMBL/GenBank/DDBJ databases">
        <authorList>
            <person name="Varghese N."/>
            <person name="Submissions S."/>
        </authorList>
    </citation>
    <scope>NUCLEOTIDE SEQUENCE [LARGE SCALE GENOMIC DNA]</scope>
    <source>
        <strain evidence="11">DSM 25885</strain>
    </source>
</reference>
<dbReference type="Pfam" id="PF00754">
    <property type="entry name" value="F5_F8_type_C"/>
    <property type="match status" value="1"/>
</dbReference>
<dbReference type="AlphaFoldDB" id="A0A285MFF5"/>
<dbReference type="PROSITE" id="PS51257">
    <property type="entry name" value="PROKAR_LIPOPROTEIN"/>
    <property type="match status" value="1"/>
</dbReference>
<comment type="catalytic activity">
    <reaction evidence="1">
        <text>Hydrolysis of terminal non-reducing N-acetyl-D-hexosamine residues in N-acetyl-beta-D-hexosaminides.</text>
        <dbReference type="EC" id="3.2.1.52"/>
    </reaction>
</comment>
<evidence type="ECO:0000256" key="3">
    <source>
        <dbReference type="ARBA" id="ARBA00012663"/>
    </source>
</evidence>
<dbReference type="Pfam" id="PF13287">
    <property type="entry name" value="Fn3_assoc"/>
    <property type="match status" value="1"/>
</dbReference>
<evidence type="ECO:0000259" key="7">
    <source>
        <dbReference type="Pfam" id="PF00728"/>
    </source>
</evidence>
<name>A0A285MFF5_9FLAO</name>
<gene>
    <name evidence="10" type="ORF">SAMN06265377_1132</name>
</gene>
<dbReference type="SUPFAM" id="SSF51445">
    <property type="entry name" value="(Trans)glycosidases"/>
    <property type="match status" value="1"/>
</dbReference>
<dbReference type="PRINTS" id="PR00738">
    <property type="entry name" value="GLHYDRLASE20"/>
</dbReference>
<dbReference type="InterPro" id="IPR029018">
    <property type="entry name" value="Hex-like_dom2"/>
</dbReference>
<feature type="active site" description="Proton donor" evidence="6">
    <location>
        <position position="347"/>
    </location>
</feature>
<organism evidence="10 11">
    <name type="scientific">Flagellimonas pacifica</name>
    <dbReference type="NCBI Taxonomy" id="1247520"/>
    <lineage>
        <taxon>Bacteria</taxon>
        <taxon>Pseudomonadati</taxon>
        <taxon>Bacteroidota</taxon>
        <taxon>Flavobacteriia</taxon>
        <taxon>Flavobacteriales</taxon>
        <taxon>Flavobacteriaceae</taxon>
        <taxon>Flagellimonas</taxon>
    </lineage>
</organism>
<feature type="domain" description="F5/8 type C" evidence="8">
    <location>
        <begin position="647"/>
        <end position="769"/>
    </location>
</feature>
<evidence type="ECO:0000313" key="10">
    <source>
        <dbReference type="EMBL" id="SNY95463.1"/>
    </source>
</evidence>
<dbReference type="Gene3D" id="3.20.20.80">
    <property type="entry name" value="Glycosidases"/>
    <property type="match status" value="1"/>
</dbReference>
<dbReference type="InterPro" id="IPR025705">
    <property type="entry name" value="Beta_hexosaminidase_sua/sub"/>
</dbReference>
<evidence type="ECO:0000256" key="6">
    <source>
        <dbReference type="PIRSR" id="PIRSR625705-1"/>
    </source>
</evidence>
<accession>A0A285MFF5</accession>
<dbReference type="InterPro" id="IPR015882">
    <property type="entry name" value="HEX_bac_N"/>
</dbReference>
<evidence type="ECO:0000256" key="1">
    <source>
        <dbReference type="ARBA" id="ARBA00001231"/>
    </source>
</evidence>
<dbReference type="InterPro" id="IPR015883">
    <property type="entry name" value="Glyco_hydro_20_cat"/>
</dbReference>
<keyword evidence="5" id="KW-0326">Glycosidase</keyword>
<dbReference type="InterPro" id="IPR000421">
    <property type="entry name" value="FA58C"/>
</dbReference>
<evidence type="ECO:0000259" key="8">
    <source>
        <dbReference type="Pfam" id="PF00754"/>
    </source>
</evidence>
<dbReference type="GO" id="GO:0030203">
    <property type="term" value="P:glycosaminoglycan metabolic process"/>
    <property type="evidence" value="ECO:0007669"/>
    <property type="project" value="TreeGrafter"/>
</dbReference>
<dbReference type="Pfam" id="PF00728">
    <property type="entry name" value="Glyco_hydro_20"/>
    <property type="match status" value="1"/>
</dbReference>
<dbReference type="GO" id="GO:0004563">
    <property type="term" value="F:beta-N-acetylhexosaminidase activity"/>
    <property type="evidence" value="ECO:0007669"/>
    <property type="project" value="UniProtKB-EC"/>
</dbReference>
<sequence length="777" mass="87520">MSQKAHLLVFILTITLVGCQPKSTKVFTEDDITILPKPKELQLNSGGFLFTENTKLIVSKDSQKEVFQFIKNAFKNVSGWDLEFVESAPSKNYIQLNLDDTLPDEAYTLAVTSNHITIKAKDNAGFLYGLETIRQLLPESIESKSIVNGVNWEIPNISVNDEPRFKWRGLMLDLSRHFFDKEYIKSTIDQLAAHKMNVLHLHLVDDQGWRIEIKKYPKLTDVGAWRVDQEDLHWNSRLSVKAGEKGKYGGFLTQEELKEIVAYAASKNVEVIPEIEMPAHVTSAVAAYPELMCFDNPEPVGVPSGGVWPITDIYCAGKESTFEFLENVLIEVMEIFPSKYIHIGGDEATKTNWKICPHCKKRMKNEKLHDVEELQSYFIKRMEKFINTHGKKLVGWDEILEGGLAPDATVMSWRGVKGGLEAASQGHDVVMTPGSHCYFDHYQGPQDDEPLAIGGYTPLSKVYEFDPVVEGMSEEDAAHVLGGQANLWSEYIPTPEHSQYMIYPRIAALAETVWSPKESRDWGDFSNRVKHLFKRYELQGINYAQSAYLISKSTEANLDTKTITLSLQNEFPKADIRYVLGEGELNDDSKKYSTPIKINSTTNIKAGLFLDGKLSGKVFKDTIVFHKAVAHPIEYIKKYSDSYQGVGPYTLTNAVRGTTNFHDGQWLAWLDDDMEAIVELGEEKTISQVALGTMENQGPGIYFPTKVEVLISMDGKVFETVGTIERAYVKNGNPVLKDFAISFEERNTKYVKVKATNLKKAPNGGGTWLFVDEIVIK</sequence>
<dbReference type="InterPro" id="IPR017853">
    <property type="entry name" value="GH"/>
</dbReference>
<dbReference type="InterPro" id="IPR026876">
    <property type="entry name" value="Fn3_assoc_repeat"/>
</dbReference>
<dbReference type="Proteomes" id="UP000219048">
    <property type="component" value="Unassembled WGS sequence"/>
</dbReference>
<evidence type="ECO:0000256" key="4">
    <source>
        <dbReference type="ARBA" id="ARBA00022801"/>
    </source>
</evidence>
<dbReference type="SUPFAM" id="SSF49785">
    <property type="entry name" value="Galactose-binding domain-like"/>
    <property type="match status" value="1"/>
</dbReference>
<dbReference type="EMBL" id="OBEH01000001">
    <property type="protein sequence ID" value="SNY95463.1"/>
    <property type="molecule type" value="Genomic_DNA"/>
</dbReference>
<dbReference type="RefSeq" id="WP_097044753.1">
    <property type="nucleotide sequence ID" value="NZ_OBEH01000001.1"/>
</dbReference>
<dbReference type="InterPro" id="IPR008979">
    <property type="entry name" value="Galactose-bd-like_sf"/>
</dbReference>
<comment type="similarity">
    <text evidence="2">Belongs to the glycosyl hydrolase 20 family.</text>
</comment>
<feature type="domain" description="Glycoside hydrolase family 20 catalytic" evidence="7">
    <location>
        <begin position="165"/>
        <end position="516"/>
    </location>
</feature>
<evidence type="ECO:0000259" key="9">
    <source>
        <dbReference type="Pfam" id="PF02838"/>
    </source>
</evidence>
<dbReference type="GO" id="GO:0005975">
    <property type="term" value="P:carbohydrate metabolic process"/>
    <property type="evidence" value="ECO:0007669"/>
    <property type="project" value="InterPro"/>
</dbReference>
<keyword evidence="4" id="KW-0378">Hydrolase</keyword>
<keyword evidence="11" id="KW-1185">Reference proteome</keyword>
<proteinExistence type="inferred from homology"/>
<dbReference type="Pfam" id="PF02838">
    <property type="entry name" value="Glyco_hydro_20b"/>
    <property type="match status" value="1"/>
</dbReference>
<dbReference type="SUPFAM" id="SSF55545">
    <property type="entry name" value="beta-N-acetylhexosaminidase-like domain"/>
    <property type="match status" value="1"/>
</dbReference>
<protein>
    <recommendedName>
        <fullName evidence="3">beta-N-acetylhexosaminidase</fullName>
        <ecNumber evidence="3">3.2.1.52</ecNumber>
    </recommendedName>
</protein>
<dbReference type="Gene3D" id="2.60.120.260">
    <property type="entry name" value="Galactose-binding domain-like"/>
    <property type="match status" value="1"/>
</dbReference>
<dbReference type="EC" id="3.2.1.52" evidence="3"/>
<dbReference type="CDD" id="cd06563">
    <property type="entry name" value="GH20_chitobiase-like"/>
    <property type="match status" value="1"/>
</dbReference>
<dbReference type="PANTHER" id="PTHR22600">
    <property type="entry name" value="BETA-HEXOSAMINIDASE"/>
    <property type="match status" value="1"/>
</dbReference>
<evidence type="ECO:0000313" key="11">
    <source>
        <dbReference type="Proteomes" id="UP000219048"/>
    </source>
</evidence>
<dbReference type="PANTHER" id="PTHR22600:SF57">
    <property type="entry name" value="BETA-N-ACETYLHEXOSAMINIDASE"/>
    <property type="match status" value="1"/>
</dbReference>
<evidence type="ECO:0000256" key="5">
    <source>
        <dbReference type="ARBA" id="ARBA00023295"/>
    </source>
</evidence>
<dbReference type="GO" id="GO:0016020">
    <property type="term" value="C:membrane"/>
    <property type="evidence" value="ECO:0007669"/>
    <property type="project" value="TreeGrafter"/>
</dbReference>
<evidence type="ECO:0000256" key="2">
    <source>
        <dbReference type="ARBA" id="ARBA00006285"/>
    </source>
</evidence>